<reference evidence="6 7" key="1">
    <citation type="journal article" date="2022" name="Int. J. Syst. Evol. Microbiol.">
        <title>Apilactobacillus apisilvae sp. nov., Nicolia spurrieriana gen. nov. sp. nov., Bombilactobacillus folatiphilus sp. nov. and Bombilactobacillus thymidiniphilus sp. nov., four new lactic acid bacterial isolates from stingless bees Tetragonula carbonaria and Austroplebeia australis.</title>
        <authorList>
            <person name="Oliphant S.A."/>
            <person name="Watson-Haigh N.S."/>
            <person name="Sumby K.M."/>
            <person name="Gardner J."/>
            <person name="Groom S."/>
            <person name="Jiranek V."/>
        </authorList>
    </citation>
    <scope>NUCLEOTIDE SEQUENCE [LARGE SCALE GENOMIC DNA]</scope>
    <source>
        <strain evidence="6 7">SG5_A10</strain>
    </source>
</reference>
<evidence type="ECO:0000256" key="4">
    <source>
        <dbReference type="ARBA" id="ARBA00022729"/>
    </source>
</evidence>
<dbReference type="InterPro" id="IPR030678">
    <property type="entry name" value="Peptide/Ni-bd"/>
</dbReference>
<keyword evidence="7" id="KW-1185">Reference proteome</keyword>
<dbReference type="CDD" id="cd08504">
    <property type="entry name" value="PBP2_OppA"/>
    <property type="match status" value="1"/>
</dbReference>
<dbReference type="InterPro" id="IPR039424">
    <property type="entry name" value="SBP_5"/>
</dbReference>
<dbReference type="InterPro" id="IPR000914">
    <property type="entry name" value="SBP_5_dom"/>
</dbReference>
<proteinExistence type="inferred from homology"/>
<evidence type="ECO:0000256" key="3">
    <source>
        <dbReference type="ARBA" id="ARBA00022448"/>
    </source>
</evidence>
<dbReference type="PANTHER" id="PTHR30290:SF10">
    <property type="entry name" value="PERIPLASMIC OLIGOPEPTIDE-BINDING PROTEIN-RELATED"/>
    <property type="match status" value="1"/>
</dbReference>
<dbReference type="Pfam" id="PF00496">
    <property type="entry name" value="SBP_bac_5"/>
    <property type="match status" value="1"/>
</dbReference>
<feature type="domain" description="Solute-binding protein family 5" evidence="5">
    <location>
        <begin position="84"/>
        <end position="465"/>
    </location>
</feature>
<dbReference type="Gene3D" id="3.90.76.10">
    <property type="entry name" value="Dipeptide-binding Protein, Domain 1"/>
    <property type="match status" value="1"/>
</dbReference>
<dbReference type="RefSeq" id="WP_249511648.1">
    <property type="nucleotide sequence ID" value="NZ_CP093362.1"/>
</dbReference>
<accession>A0ABY4PIR0</accession>
<evidence type="ECO:0000256" key="1">
    <source>
        <dbReference type="ARBA" id="ARBA00004196"/>
    </source>
</evidence>
<evidence type="ECO:0000256" key="2">
    <source>
        <dbReference type="ARBA" id="ARBA00005695"/>
    </source>
</evidence>
<comment type="similarity">
    <text evidence="2">Belongs to the bacterial solute-binding protein 5 family.</text>
</comment>
<dbReference type="PIRSF" id="PIRSF002741">
    <property type="entry name" value="MppA"/>
    <property type="match status" value="1"/>
</dbReference>
<gene>
    <name evidence="6" type="ORF">MOO46_03805</name>
</gene>
<organism evidence="6 7">
    <name type="scientific">Apilactobacillus apisilvae</name>
    <dbReference type="NCBI Taxonomy" id="2923364"/>
    <lineage>
        <taxon>Bacteria</taxon>
        <taxon>Bacillati</taxon>
        <taxon>Bacillota</taxon>
        <taxon>Bacilli</taxon>
        <taxon>Lactobacillales</taxon>
        <taxon>Lactobacillaceae</taxon>
        <taxon>Apilactobacillus</taxon>
    </lineage>
</organism>
<dbReference type="SUPFAM" id="SSF53850">
    <property type="entry name" value="Periplasmic binding protein-like II"/>
    <property type="match status" value="1"/>
</dbReference>
<dbReference type="Gene3D" id="3.10.105.10">
    <property type="entry name" value="Dipeptide-binding Protein, Domain 3"/>
    <property type="match status" value="1"/>
</dbReference>
<comment type="subcellular location">
    <subcellularLocation>
        <location evidence="1">Cell envelope</location>
    </subcellularLocation>
</comment>
<protein>
    <submittedName>
        <fullName evidence="6">Peptide ABC transporter substrate-binding protein</fullName>
    </submittedName>
</protein>
<dbReference type="Proteomes" id="UP000831859">
    <property type="component" value="Chromosome"/>
</dbReference>
<sequence length="549" mass="60778">MLFNESKIIDSKINNAIKIGVIGLASSILLSACGNKNAENNKTISWQESSNMITLDSSKVNDTISAGTMNNSNEGLLVGSSDNKVIPGVAKNYHVSSDGKIYTFNLRHSKWSNGQPVTAKDFVYGWQRTLNPKTASQYSYIFNNVKNASQVNTGKAPLSSLGIKANGKYKLTINLNKPQSYFKYLLTMTPFEPQNEQTVKKYGSAYGTNSNKMIYNGPFKVTGWTGVNDSWNLVKNNEYWNAKNIKLNKIKFVVEKDANTGLNEYQTGDLDKTSLVGAQQVKQFAGTRDYHANKIGGTSYMEMNHAKNPMLRNINIRKAISMSISRNQLANHTLGDGSLPAKGIVTDNIGKHNGKSFADASYVKSGVEYDTHKAVKYWEKGMRQLGKKNANFSLITDDTANGKSTAEFIQEAVEKLPGASVSVQSIPKKSEIARSENGDFDFAIGGWFADFPDPISFMSLFKTGAVYNFGKFSNTQYDKLLDKAESVDANNGDKRWDDLVQAEKIIMNQQGIVPLTYVVQPMVIQPKVKNYELLPTGSPINFRNTFVNK</sequence>
<keyword evidence="4" id="KW-0732">Signal</keyword>
<dbReference type="PROSITE" id="PS51257">
    <property type="entry name" value="PROKAR_LIPOPROTEIN"/>
    <property type="match status" value="1"/>
</dbReference>
<dbReference type="Gene3D" id="3.40.190.10">
    <property type="entry name" value="Periplasmic binding protein-like II"/>
    <property type="match status" value="1"/>
</dbReference>
<evidence type="ECO:0000313" key="6">
    <source>
        <dbReference type="EMBL" id="UQS85684.1"/>
    </source>
</evidence>
<name>A0ABY4PIR0_9LACO</name>
<dbReference type="EMBL" id="CP093362">
    <property type="protein sequence ID" value="UQS85684.1"/>
    <property type="molecule type" value="Genomic_DNA"/>
</dbReference>
<evidence type="ECO:0000259" key="5">
    <source>
        <dbReference type="Pfam" id="PF00496"/>
    </source>
</evidence>
<evidence type="ECO:0000313" key="7">
    <source>
        <dbReference type="Proteomes" id="UP000831859"/>
    </source>
</evidence>
<dbReference type="PANTHER" id="PTHR30290">
    <property type="entry name" value="PERIPLASMIC BINDING COMPONENT OF ABC TRANSPORTER"/>
    <property type="match status" value="1"/>
</dbReference>
<keyword evidence="3" id="KW-0813">Transport</keyword>